<reference evidence="2" key="1">
    <citation type="journal article" date="2019" name="Int. J. Syst. Evol. Microbiol.">
        <title>The Global Catalogue of Microorganisms (GCM) 10K type strain sequencing project: providing services to taxonomists for standard genome sequencing and annotation.</title>
        <authorList>
            <consortium name="The Broad Institute Genomics Platform"/>
            <consortium name="The Broad Institute Genome Sequencing Center for Infectious Disease"/>
            <person name="Wu L."/>
            <person name="Ma J."/>
        </authorList>
    </citation>
    <scope>NUCLEOTIDE SEQUENCE [LARGE SCALE GENOMIC DNA]</scope>
    <source>
        <strain evidence="2">CCM 8951</strain>
    </source>
</reference>
<gene>
    <name evidence="1" type="ORF">ACFQ4L_02705</name>
</gene>
<sequence>MSEDLLYALYRLQNSLAETGHDQEFVDDLERCIETEDRAMTIDTVRNIKLQHGYTGRYNRKLQVINDLL</sequence>
<accession>A0ABW4DMG3</accession>
<protein>
    <submittedName>
        <fullName evidence="1">Uncharacterized protein</fullName>
    </submittedName>
</protein>
<dbReference type="RefSeq" id="WP_125576398.1">
    <property type="nucleotide sequence ID" value="NZ_JBHTOF010000022.1"/>
</dbReference>
<keyword evidence="2" id="KW-1185">Reference proteome</keyword>
<organism evidence="1 2">
    <name type="scientific">Lapidilactobacillus mulanensis</name>
    <dbReference type="NCBI Taxonomy" id="2485999"/>
    <lineage>
        <taxon>Bacteria</taxon>
        <taxon>Bacillati</taxon>
        <taxon>Bacillota</taxon>
        <taxon>Bacilli</taxon>
        <taxon>Lactobacillales</taxon>
        <taxon>Lactobacillaceae</taxon>
        <taxon>Lapidilactobacillus</taxon>
    </lineage>
</organism>
<name>A0ABW4DMG3_9LACO</name>
<evidence type="ECO:0000313" key="2">
    <source>
        <dbReference type="Proteomes" id="UP001597244"/>
    </source>
</evidence>
<dbReference type="EMBL" id="JBHTOF010000022">
    <property type="protein sequence ID" value="MFD1465001.1"/>
    <property type="molecule type" value="Genomic_DNA"/>
</dbReference>
<comment type="caution">
    <text evidence="1">The sequence shown here is derived from an EMBL/GenBank/DDBJ whole genome shotgun (WGS) entry which is preliminary data.</text>
</comment>
<evidence type="ECO:0000313" key="1">
    <source>
        <dbReference type="EMBL" id="MFD1465001.1"/>
    </source>
</evidence>
<proteinExistence type="predicted"/>
<dbReference type="Proteomes" id="UP001597244">
    <property type="component" value="Unassembled WGS sequence"/>
</dbReference>